<reference evidence="2" key="1">
    <citation type="journal article" date="2019" name="Int. J. Syst. Evol. Microbiol.">
        <title>The Global Catalogue of Microorganisms (GCM) 10K type strain sequencing project: providing services to taxonomists for standard genome sequencing and annotation.</title>
        <authorList>
            <consortium name="The Broad Institute Genomics Platform"/>
            <consortium name="The Broad Institute Genome Sequencing Center for Infectious Disease"/>
            <person name="Wu L."/>
            <person name="Ma J."/>
        </authorList>
    </citation>
    <scope>NUCLEOTIDE SEQUENCE [LARGE SCALE GENOMIC DNA]</scope>
    <source>
        <strain evidence="2">IBRC-M 10987</strain>
    </source>
</reference>
<keyword evidence="2" id="KW-1185">Reference proteome</keyword>
<dbReference type="InterPro" id="IPR024411">
    <property type="entry name" value="Tail_terminator_phage"/>
</dbReference>
<proteinExistence type="predicted"/>
<dbReference type="EMBL" id="JBHSAM010000036">
    <property type="protein sequence ID" value="MFC4103601.1"/>
    <property type="molecule type" value="Genomic_DNA"/>
</dbReference>
<dbReference type="RefSeq" id="WP_377722183.1">
    <property type="nucleotide sequence ID" value="NZ_JBHSAM010000036.1"/>
</dbReference>
<name>A0ABV8KC60_9BACL</name>
<accession>A0ABV8KC60</accession>
<gene>
    <name evidence="1" type="ORF">ACFOZ8_28685</name>
</gene>
<dbReference type="Proteomes" id="UP001595715">
    <property type="component" value="Unassembled WGS sequence"/>
</dbReference>
<protein>
    <submittedName>
        <fullName evidence="1">Minor capsid protein</fullName>
    </submittedName>
</protein>
<evidence type="ECO:0000313" key="2">
    <source>
        <dbReference type="Proteomes" id="UP001595715"/>
    </source>
</evidence>
<sequence>MFTVAELKSYMAAAVPYTYYANEFAATSADDSAYVRLTGGFKPSEWTNMKRPSLQVLVRGAERNGPAAETVANEIYTYLHRRADFTIGTTRIAFCAADQSVPLYIGRDENRRPMYSVNFTLTLLD</sequence>
<evidence type="ECO:0000313" key="1">
    <source>
        <dbReference type="EMBL" id="MFC4103601.1"/>
    </source>
</evidence>
<comment type="caution">
    <text evidence="1">The sequence shown here is derived from an EMBL/GenBank/DDBJ whole genome shotgun (WGS) entry which is preliminary data.</text>
</comment>
<organism evidence="1 2">
    <name type="scientific">Paenibacillus xanthanilyticus</name>
    <dbReference type="NCBI Taxonomy" id="1783531"/>
    <lineage>
        <taxon>Bacteria</taxon>
        <taxon>Bacillati</taxon>
        <taxon>Bacillota</taxon>
        <taxon>Bacilli</taxon>
        <taxon>Bacillales</taxon>
        <taxon>Paenibacillaceae</taxon>
        <taxon>Paenibacillus</taxon>
    </lineage>
</organism>
<dbReference type="Pfam" id="PF12691">
    <property type="entry name" value="Phage_tail_terminator_6"/>
    <property type="match status" value="1"/>
</dbReference>